<organism evidence="2 3">
    <name type="scientific">Treponema berlinense</name>
    <dbReference type="NCBI Taxonomy" id="225004"/>
    <lineage>
        <taxon>Bacteria</taxon>
        <taxon>Pseudomonadati</taxon>
        <taxon>Spirochaetota</taxon>
        <taxon>Spirochaetia</taxon>
        <taxon>Spirochaetales</taxon>
        <taxon>Treponemataceae</taxon>
        <taxon>Treponema</taxon>
    </lineage>
</organism>
<evidence type="ECO:0000313" key="2">
    <source>
        <dbReference type="EMBL" id="SJZ96113.1"/>
    </source>
</evidence>
<evidence type="ECO:0000256" key="1">
    <source>
        <dbReference type="SAM" id="SignalP"/>
    </source>
</evidence>
<keyword evidence="1" id="KW-0732">Signal</keyword>
<feature type="signal peptide" evidence="1">
    <location>
        <begin position="1"/>
        <end position="18"/>
    </location>
</feature>
<dbReference type="GeneID" id="303367982"/>
<sequence length="94" mass="9678">MKKIALLLALIVSASAFIGCTSVAPVCATSNELGEKVGTNTAGYLFGIIPITGTDYGIADAAKKAGITKISTVDLKTFNYLGFYCGHTTIVTGN</sequence>
<accession>A0A1T4PX83</accession>
<dbReference type="Pfam" id="PF13146">
    <property type="entry name" value="TRL"/>
    <property type="match status" value="1"/>
</dbReference>
<dbReference type="RefSeq" id="WP_078931485.1">
    <property type="nucleotide sequence ID" value="NZ_CAMEQG010000049.1"/>
</dbReference>
<protein>
    <submittedName>
        <fullName evidence="2">TRL-like protein family protein</fullName>
    </submittedName>
</protein>
<gene>
    <name evidence="2" type="ORF">SAMN02745152_01754</name>
</gene>
<dbReference type="EMBL" id="FUXC01000011">
    <property type="protein sequence ID" value="SJZ96113.1"/>
    <property type="molecule type" value="Genomic_DNA"/>
</dbReference>
<feature type="chain" id="PRO_5012029679" evidence="1">
    <location>
        <begin position="19"/>
        <end position="94"/>
    </location>
</feature>
<name>A0A1T4PX83_9SPIR</name>
<dbReference type="PROSITE" id="PS51257">
    <property type="entry name" value="PROKAR_LIPOPROTEIN"/>
    <property type="match status" value="1"/>
</dbReference>
<keyword evidence="3" id="KW-1185">Reference proteome</keyword>
<dbReference type="Proteomes" id="UP000190395">
    <property type="component" value="Unassembled WGS sequence"/>
</dbReference>
<dbReference type="InterPro" id="IPR025113">
    <property type="entry name" value="TRL-like"/>
</dbReference>
<dbReference type="AlphaFoldDB" id="A0A1T4PX83"/>
<evidence type="ECO:0000313" key="3">
    <source>
        <dbReference type="Proteomes" id="UP000190395"/>
    </source>
</evidence>
<reference evidence="2 3" key="1">
    <citation type="submission" date="2017-02" db="EMBL/GenBank/DDBJ databases">
        <authorList>
            <person name="Peterson S.W."/>
        </authorList>
    </citation>
    <scope>NUCLEOTIDE SEQUENCE [LARGE SCALE GENOMIC DNA]</scope>
    <source>
        <strain evidence="2 3">ATCC BAA-909</strain>
    </source>
</reference>
<proteinExistence type="predicted"/>